<dbReference type="Proteomes" id="UP000515152">
    <property type="component" value="Chromosome 19"/>
</dbReference>
<dbReference type="RefSeq" id="XP_031442125.1">
    <property type="nucleotide sequence ID" value="XM_031586265.2"/>
</dbReference>
<dbReference type="PANTHER" id="PTHR10104">
    <property type="entry name" value="STATHMIN"/>
    <property type="match status" value="1"/>
</dbReference>
<dbReference type="GeneID" id="105905319"/>
<dbReference type="InterPro" id="IPR000956">
    <property type="entry name" value="Stathmin_fam"/>
</dbReference>
<proteinExistence type="predicted"/>
<keyword evidence="2" id="KW-1185">Reference proteome</keyword>
<feature type="compositionally biased region" description="Basic and acidic residues" evidence="1">
    <location>
        <begin position="122"/>
        <end position="171"/>
    </location>
</feature>
<dbReference type="KEGG" id="char:105905319"/>
<dbReference type="AlphaFoldDB" id="A0A6P8H4E0"/>
<evidence type="ECO:0000313" key="2">
    <source>
        <dbReference type="Proteomes" id="UP000515152"/>
    </source>
</evidence>
<dbReference type="CTD" id="401236"/>
<name>A0A6P8H4E0_CLUHA</name>
<dbReference type="OrthoDB" id="9940536at2759"/>
<dbReference type="GO" id="GO:0031110">
    <property type="term" value="P:regulation of microtubule polymerization or depolymerization"/>
    <property type="evidence" value="ECO:0007669"/>
    <property type="project" value="InterPro"/>
</dbReference>
<feature type="region of interest" description="Disordered" evidence="1">
    <location>
        <begin position="108"/>
        <end position="277"/>
    </location>
</feature>
<accession>A0A6P8H4E0</accession>
<gene>
    <name evidence="3" type="primary">stmnd1</name>
</gene>
<organism evidence="2 3">
    <name type="scientific">Clupea harengus</name>
    <name type="common">Atlantic herring</name>
    <dbReference type="NCBI Taxonomy" id="7950"/>
    <lineage>
        <taxon>Eukaryota</taxon>
        <taxon>Metazoa</taxon>
        <taxon>Chordata</taxon>
        <taxon>Craniata</taxon>
        <taxon>Vertebrata</taxon>
        <taxon>Euteleostomi</taxon>
        <taxon>Actinopterygii</taxon>
        <taxon>Neopterygii</taxon>
        <taxon>Teleostei</taxon>
        <taxon>Clupei</taxon>
        <taxon>Clupeiformes</taxon>
        <taxon>Clupeoidei</taxon>
        <taxon>Clupeidae</taxon>
        <taxon>Clupea</taxon>
    </lineage>
</organism>
<evidence type="ECO:0000256" key="1">
    <source>
        <dbReference type="SAM" id="MobiDB-lite"/>
    </source>
</evidence>
<evidence type="ECO:0000313" key="3">
    <source>
        <dbReference type="RefSeq" id="XP_031442125.1"/>
    </source>
</evidence>
<feature type="region of interest" description="Disordered" evidence="1">
    <location>
        <begin position="1"/>
        <end position="89"/>
    </location>
</feature>
<feature type="compositionally biased region" description="Basic and acidic residues" evidence="1">
    <location>
        <begin position="227"/>
        <end position="238"/>
    </location>
</feature>
<feature type="compositionally biased region" description="Polar residues" evidence="1">
    <location>
        <begin position="75"/>
        <end position="89"/>
    </location>
</feature>
<reference evidence="3" key="1">
    <citation type="submission" date="2025-08" db="UniProtKB">
        <authorList>
            <consortium name="RefSeq"/>
        </authorList>
    </citation>
    <scope>IDENTIFICATION</scope>
</reference>
<protein>
    <submittedName>
        <fullName evidence="3">Stathmin domain-containing protein 1</fullName>
    </submittedName>
</protein>
<feature type="compositionally biased region" description="Polar residues" evidence="1">
    <location>
        <begin position="257"/>
        <end position="269"/>
    </location>
</feature>
<dbReference type="PANTHER" id="PTHR10104:SF20">
    <property type="entry name" value="STATHMIN DOMAIN-CONTAINING PROTEIN 1"/>
    <property type="match status" value="1"/>
</dbReference>
<sequence length="277" mass="30329">MGCAASSKITFVEPVKPSNENEHNSLEVQRSGGGDRGDSAVSKHTTDSGLGLEATEGVILPGAVPRQLPPLRASSLDQAQDNIPTPRQESSEILKQLLCQGIIPAQARAASSEEAYSITMEDPEKPMRRPPPRLEKLMGRKESGTTTKEDIEERMNQVEERRQVQEDELKVRLRTKSARPRQAASQAEAEGQTVVEELQLDVTEAPHSPPKTPDHQNHIGPLQGRLEGGREGDEERGSDGVTVANKDGGRREAPLTDSLNMESDSTFQQIEDIEEIF</sequence>